<feature type="compositionally biased region" description="Low complexity" evidence="1">
    <location>
        <begin position="959"/>
        <end position="968"/>
    </location>
</feature>
<organism evidence="2 3">
    <name type="scientific">Leucocoprinus birnbaumii</name>
    <dbReference type="NCBI Taxonomy" id="56174"/>
    <lineage>
        <taxon>Eukaryota</taxon>
        <taxon>Fungi</taxon>
        <taxon>Dikarya</taxon>
        <taxon>Basidiomycota</taxon>
        <taxon>Agaricomycotina</taxon>
        <taxon>Agaricomycetes</taxon>
        <taxon>Agaricomycetidae</taxon>
        <taxon>Agaricales</taxon>
        <taxon>Agaricineae</taxon>
        <taxon>Agaricaceae</taxon>
        <taxon>Leucocoprinus</taxon>
    </lineage>
</organism>
<comment type="caution">
    <text evidence="2">The sequence shown here is derived from an EMBL/GenBank/DDBJ whole genome shotgun (WGS) entry which is preliminary data.</text>
</comment>
<dbReference type="AlphaFoldDB" id="A0AAD5VN71"/>
<dbReference type="Proteomes" id="UP001213000">
    <property type="component" value="Unassembled WGS sequence"/>
</dbReference>
<feature type="region of interest" description="Disordered" evidence="1">
    <location>
        <begin position="1"/>
        <end position="93"/>
    </location>
</feature>
<protein>
    <submittedName>
        <fullName evidence="2">Uncharacterized protein</fullName>
    </submittedName>
</protein>
<evidence type="ECO:0000313" key="3">
    <source>
        <dbReference type="Proteomes" id="UP001213000"/>
    </source>
</evidence>
<keyword evidence="3" id="KW-1185">Reference proteome</keyword>
<accession>A0AAD5VN71</accession>
<dbReference type="PANTHER" id="PTHR34305:SF1">
    <property type="entry name" value="SWIM-TYPE DOMAIN-CONTAINING PROTEIN"/>
    <property type="match status" value="1"/>
</dbReference>
<evidence type="ECO:0000256" key="1">
    <source>
        <dbReference type="SAM" id="MobiDB-lite"/>
    </source>
</evidence>
<proteinExistence type="predicted"/>
<sequence>MSGQRPRFLKTIVGDDQPLERYPGLPPPTVQEPPVSIFSRSAGATNLVSPTKRTRAGDVKPRAKRSKVSQGSKNGGRKNIEPAKETSGLEWSASPWVNTHQVQTPPETDPFPFTAPLEESSDFSVQEGLQDPNILAPEYAEFVEAVRGGSATFDQFARNLCVVQGWDARRSQTTSHWYHLQFVDVSGHLKIACQCPINHCFHKTFLREYYHEEFSEALESVARMSYAADVPVVMFSRERIVDEVHRSIFSVTTNSATTPMNRAIVMYEGIDAASGRWTCTKDSREQIMRSGFCTHIAKSRKELARHLNVDLGELDDDSSVHFSREPIVRKIKEKPAVSYLPILCPKWAELPTDTALYARPRPIWELPAGYIFPISATSSCICSGGTRSFYDESKPTVLHNATLYTLVSSSPVVSNSNPAQTALPPAGTTLGLTFTPFERAGLPTRHSRNSKMTSCVRTVAPFPTPNIVWDGVSLSFNRGQLSGLLEPPTNKSTSSPVRPKTKYLPKQQAIPKPSLRKMLRKIITMEGLEAVANKASSSKDSPRKSTVSAPQQAINAVSDHLDNIILVRDQLEMHNVQLASLFDRHFGITAYHTGLKPPVVITRFFRQIAAEESVMQMVNREALRALSNFLESPTPTGAPSLIIIPHIHALLQYDYCRQELQGYSSSILSICAWIRDRAREVLNALLANAGPGVDRDAEQVMDADWKTTGCFYSLPKIRERPLYPLLSHEQQDDANKTSTEELNDTALALCGKFFSSYSQRRMTGGIMAAWCTHTVCYGFHFMPGYEGRNDPFSAMITRWPKAPKRVIYDFSCALGPYCLLREPDFFADTLFIIDNFHSRDHTKCAPACFASTYAHLDPEVSDINTSAAESGNSLILRIRKALPRPLLSIYGHYIVMQAFHTALSPRPRNRPHIPRNKSSDNLAALASSQSLPPRNISNEDHIPRLFNKPTKLTLSPTGKSSDASSAKSASDEPSLISQHQLTVDTSDDDDWLNDSSSFIDLSPPPSPQWVGITWSTGTRLPDKPEDWSEDSDFVTVPSLVHSNLPAELVNSPPLDGPTFTLAHPMDLWELSLEDDIVVLPPTPALPCWEIMSVSDALALTKAGLSDTTPSPSSRRQGSMFFIGEPQVPRFNVQISPPGMMAASEETFGFVTRGSDFLSFPGLSETADDSLGPSTRSESG</sequence>
<name>A0AAD5VN71_9AGAR</name>
<gene>
    <name evidence="2" type="ORF">NP233_g8383</name>
</gene>
<evidence type="ECO:0000313" key="2">
    <source>
        <dbReference type="EMBL" id="KAJ3564307.1"/>
    </source>
</evidence>
<feature type="region of interest" description="Disordered" evidence="1">
    <location>
        <begin position="947"/>
        <end position="977"/>
    </location>
</feature>
<reference evidence="2" key="1">
    <citation type="submission" date="2022-07" db="EMBL/GenBank/DDBJ databases">
        <title>Genome Sequence of Leucocoprinus birnbaumii.</title>
        <authorList>
            <person name="Buettner E."/>
        </authorList>
    </citation>
    <scope>NUCLEOTIDE SEQUENCE</scope>
    <source>
        <strain evidence="2">VT141</strain>
    </source>
</reference>
<dbReference type="EMBL" id="JANIEX010000674">
    <property type="protein sequence ID" value="KAJ3564307.1"/>
    <property type="molecule type" value="Genomic_DNA"/>
</dbReference>
<feature type="compositionally biased region" description="Polar residues" evidence="1">
    <location>
        <begin position="38"/>
        <end position="51"/>
    </location>
</feature>
<feature type="region of interest" description="Disordered" evidence="1">
    <location>
        <begin position="483"/>
        <end position="506"/>
    </location>
</feature>
<dbReference type="PANTHER" id="PTHR34305">
    <property type="entry name" value="EXPRESSED PROTEIN"/>
    <property type="match status" value="1"/>
</dbReference>